<evidence type="ECO:0000256" key="1">
    <source>
        <dbReference type="SAM" id="Phobius"/>
    </source>
</evidence>
<dbReference type="EMBL" id="BEHY01000119">
    <property type="protein sequence ID" value="GBD10183.1"/>
    <property type="molecule type" value="Genomic_DNA"/>
</dbReference>
<reference evidence="3" key="1">
    <citation type="submission" date="2017-09" db="EMBL/GenBank/DDBJ databases">
        <title>Metaegenomics of thermophilic ammonia-oxidizing enrichment culture.</title>
        <authorList>
            <person name="Kato S."/>
            <person name="Suzuki K."/>
        </authorList>
    </citation>
    <scope>NUCLEOTIDE SEQUENCE [LARGE SCALE GENOMIC DNA]</scope>
</reference>
<protein>
    <submittedName>
        <fullName evidence="2">Uncharacterized protein</fullName>
    </submittedName>
</protein>
<comment type="caution">
    <text evidence="2">The sequence shown here is derived from an EMBL/GenBank/DDBJ whole genome shotgun (WGS) entry which is preliminary data.</text>
</comment>
<organism evidence="2 3">
    <name type="scientific">Candidatus Thermoflexus japonica</name>
    <dbReference type="NCBI Taxonomy" id="2035417"/>
    <lineage>
        <taxon>Bacteria</taxon>
        <taxon>Bacillati</taxon>
        <taxon>Chloroflexota</taxon>
        <taxon>Thermoflexia</taxon>
        <taxon>Thermoflexales</taxon>
        <taxon>Thermoflexaceae</taxon>
        <taxon>Thermoflexus</taxon>
    </lineage>
</organism>
<proteinExistence type="predicted"/>
<gene>
    <name evidence="2" type="ORF">HRbin22_02448</name>
</gene>
<dbReference type="AlphaFoldDB" id="A0A2H5Y9T8"/>
<feature type="transmembrane region" description="Helical" evidence="1">
    <location>
        <begin position="6"/>
        <end position="29"/>
    </location>
</feature>
<keyword evidence="1" id="KW-0472">Membrane</keyword>
<accession>A0A2H5Y9T8</accession>
<sequence length="187" mass="20299">MVPLELIYLFAGGALIVGLLFGLALGLALRGGRGPQSGSAPPPPRTETGIALVRAPDGTWWIEVGKQRYRHLREIHDHQAAMLVLEALRAIRGMTESSAALPLPAPGISSSVPALAEQLDAILQELLQRHPELPYRAVRFETLPDGTLGITVGGQRYGRPEEVPDPNLRALLQEVIRRWSEGGKPMQ</sequence>
<evidence type="ECO:0000313" key="2">
    <source>
        <dbReference type="EMBL" id="GBD10183.1"/>
    </source>
</evidence>
<name>A0A2H5Y9T8_9CHLR</name>
<dbReference type="Proteomes" id="UP000236642">
    <property type="component" value="Unassembled WGS sequence"/>
</dbReference>
<keyword evidence="1" id="KW-1133">Transmembrane helix</keyword>
<keyword evidence="1" id="KW-0812">Transmembrane</keyword>
<evidence type="ECO:0000313" key="3">
    <source>
        <dbReference type="Proteomes" id="UP000236642"/>
    </source>
</evidence>